<name>A0A6G1HB41_9PEZI</name>
<gene>
    <name evidence="1" type="ORF">K402DRAFT_418239</name>
</gene>
<reference evidence="1" key="1">
    <citation type="journal article" date="2020" name="Stud. Mycol.">
        <title>101 Dothideomycetes genomes: a test case for predicting lifestyles and emergence of pathogens.</title>
        <authorList>
            <person name="Haridas S."/>
            <person name="Albert R."/>
            <person name="Binder M."/>
            <person name="Bloem J."/>
            <person name="Labutti K."/>
            <person name="Salamov A."/>
            <person name="Andreopoulos B."/>
            <person name="Baker S."/>
            <person name="Barry K."/>
            <person name="Bills G."/>
            <person name="Bluhm B."/>
            <person name="Cannon C."/>
            <person name="Castanera R."/>
            <person name="Culley D."/>
            <person name="Daum C."/>
            <person name="Ezra D."/>
            <person name="Gonzalez J."/>
            <person name="Henrissat B."/>
            <person name="Kuo A."/>
            <person name="Liang C."/>
            <person name="Lipzen A."/>
            <person name="Lutzoni F."/>
            <person name="Magnuson J."/>
            <person name="Mondo S."/>
            <person name="Nolan M."/>
            <person name="Ohm R."/>
            <person name="Pangilinan J."/>
            <person name="Park H.-J."/>
            <person name="Ramirez L."/>
            <person name="Alfaro M."/>
            <person name="Sun H."/>
            <person name="Tritt A."/>
            <person name="Yoshinaga Y."/>
            <person name="Zwiers L.-H."/>
            <person name="Turgeon B."/>
            <person name="Goodwin S."/>
            <person name="Spatafora J."/>
            <person name="Crous P."/>
            <person name="Grigoriev I."/>
        </authorList>
    </citation>
    <scope>NUCLEOTIDE SEQUENCE</scope>
    <source>
        <strain evidence="1">CBS 113979</strain>
    </source>
</reference>
<sequence length="59" mass="6711">MDLTEKTIKSAFPVNPADNFVAQIELMNMEEAPKEVYYTVDYEYLPAKALDGFKHAKAL</sequence>
<proteinExistence type="predicted"/>
<keyword evidence="2" id="KW-1185">Reference proteome</keyword>
<evidence type="ECO:0000313" key="2">
    <source>
        <dbReference type="Proteomes" id="UP000800041"/>
    </source>
</evidence>
<protein>
    <submittedName>
        <fullName evidence="1">Uncharacterized protein</fullName>
    </submittedName>
</protein>
<evidence type="ECO:0000313" key="1">
    <source>
        <dbReference type="EMBL" id="KAF1990168.1"/>
    </source>
</evidence>
<dbReference type="AlphaFoldDB" id="A0A6G1HB41"/>
<dbReference type="EMBL" id="ML977143">
    <property type="protein sequence ID" value="KAF1990168.1"/>
    <property type="molecule type" value="Genomic_DNA"/>
</dbReference>
<dbReference type="Proteomes" id="UP000800041">
    <property type="component" value="Unassembled WGS sequence"/>
</dbReference>
<organism evidence="1 2">
    <name type="scientific">Aulographum hederae CBS 113979</name>
    <dbReference type="NCBI Taxonomy" id="1176131"/>
    <lineage>
        <taxon>Eukaryota</taxon>
        <taxon>Fungi</taxon>
        <taxon>Dikarya</taxon>
        <taxon>Ascomycota</taxon>
        <taxon>Pezizomycotina</taxon>
        <taxon>Dothideomycetes</taxon>
        <taxon>Pleosporomycetidae</taxon>
        <taxon>Aulographales</taxon>
        <taxon>Aulographaceae</taxon>
    </lineage>
</organism>
<accession>A0A6G1HB41</accession>